<accession>A0A8D7F7H9</accession>
<sequence length="38" mass="4326">SYLLVQPTTNFPVSFSLSLSLSLSCRHFFFSLLFLCLP</sequence>
<dbReference type="AlphaFoldDB" id="A0A8D7F7H9"/>
<keyword evidence="1" id="KW-0812">Transmembrane</keyword>
<proteinExistence type="predicted"/>
<dbReference type="EMBL" id="HG996469">
    <property type="protein sequence ID" value="CAG1844766.1"/>
    <property type="molecule type" value="Genomic_DNA"/>
</dbReference>
<evidence type="ECO:0000313" key="2">
    <source>
        <dbReference type="EMBL" id="CAG1844766.1"/>
    </source>
</evidence>
<keyword evidence="1" id="KW-1133">Transmembrane helix</keyword>
<organism evidence="2">
    <name type="scientific">Musa acuminata subsp. malaccensis</name>
    <name type="common">Wild banana</name>
    <name type="synonym">Musa malaccensis</name>
    <dbReference type="NCBI Taxonomy" id="214687"/>
    <lineage>
        <taxon>Eukaryota</taxon>
        <taxon>Viridiplantae</taxon>
        <taxon>Streptophyta</taxon>
        <taxon>Embryophyta</taxon>
        <taxon>Tracheophyta</taxon>
        <taxon>Spermatophyta</taxon>
        <taxon>Magnoliopsida</taxon>
        <taxon>Liliopsida</taxon>
        <taxon>Zingiberales</taxon>
        <taxon>Musaceae</taxon>
        <taxon>Musa</taxon>
    </lineage>
</organism>
<gene>
    <name evidence="2" type="ORF">GSMUA_145610.1</name>
</gene>
<feature type="transmembrane region" description="Helical" evidence="1">
    <location>
        <begin position="15"/>
        <end position="37"/>
    </location>
</feature>
<protein>
    <submittedName>
        <fullName evidence="2">(wild Malaysian banana) hypothetical protein</fullName>
    </submittedName>
</protein>
<name>A0A8D7F7H9_MUSAM</name>
<keyword evidence="1" id="KW-0472">Membrane</keyword>
<feature type="non-terminal residue" evidence="2">
    <location>
        <position position="1"/>
    </location>
</feature>
<evidence type="ECO:0000256" key="1">
    <source>
        <dbReference type="SAM" id="Phobius"/>
    </source>
</evidence>
<reference evidence="2" key="1">
    <citation type="submission" date="2021-03" db="EMBL/GenBank/DDBJ databases">
        <authorList>
            <consortium name="Genoscope - CEA"/>
            <person name="William W."/>
        </authorList>
    </citation>
    <scope>NUCLEOTIDE SEQUENCE</scope>
    <source>
        <strain evidence="2">Doubled-haploid Pahang</strain>
    </source>
</reference>